<keyword evidence="7" id="KW-1185">Reference proteome</keyword>
<evidence type="ECO:0000256" key="5">
    <source>
        <dbReference type="SAM" id="MobiDB-lite"/>
    </source>
</evidence>
<comment type="caution">
    <text evidence="6">The sequence shown here is derived from an EMBL/GenBank/DDBJ whole genome shotgun (WGS) entry which is preliminary data.</text>
</comment>
<dbReference type="Gene3D" id="3.40.50.150">
    <property type="entry name" value="Vaccinia Virus protein VP39"/>
    <property type="match status" value="1"/>
</dbReference>
<dbReference type="InterPro" id="IPR001525">
    <property type="entry name" value="C5_MeTfrase"/>
</dbReference>
<protein>
    <submittedName>
        <fullName evidence="6">DNA cytosine methyltransferase</fullName>
    </submittedName>
</protein>
<evidence type="ECO:0000256" key="4">
    <source>
        <dbReference type="ARBA" id="ARBA00047422"/>
    </source>
</evidence>
<reference evidence="6 7" key="1">
    <citation type="submission" date="2023-01" db="EMBL/GenBank/DDBJ databases">
        <title>Thalassococcus onchidii sp. nov., isolated from a marine invertebrate from the South China Sea.</title>
        <authorList>
            <person name="Xu S."/>
            <person name="Liu Z."/>
            <person name="Xu Y."/>
        </authorList>
    </citation>
    <scope>NUCLEOTIDE SEQUENCE [LARGE SCALE GENOMIC DNA]</scope>
    <source>
        <strain evidence="6 7">KCTC 32084</strain>
    </source>
</reference>
<comment type="catalytic activity">
    <reaction evidence="4">
        <text>a 2'-deoxycytidine in DNA + S-adenosyl-L-methionine = a 5-methyl-2'-deoxycytidine in DNA + S-adenosyl-L-homocysteine + H(+)</text>
        <dbReference type="Rhea" id="RHEA:13681"/>
        <dbReference type="Rhea" id="RHEA-COMP:11369"/>
        <dbReference type="Rhea" id="RHEA-COMP:11370"/>
        <dbReference type="ChEBI" id="CHEBI:15378"/>
        <dbReference type="ChEBI" id="CHEBI:57856"/>
        <dbReference type="ChEBI" id="CHEBI:59789"/>
        <dbReference type="ChEBI" id="CHEBI:85452"/>
        <dbReference type="ChEBI" id="CHEBI:85454"/>
        <dbReference type="EC" id="2.1.1.37"/>
    </reaction>
</comment>
<proteinExistence type="predicted"/>
<gene>
    <name evidence="6" type="ORF">PFY00_18665</name>
</gene>
<dbReference type="InterPro" id="IPR029063">
    <property type="entry name" value="SAM-dependent_MTases_sf"/>
</dbReference>
<accession>A0ABT4XY04</accession>
<dbReference type="SUPFAM" id="SSF53335">
    <property type="entry name" value="S-adenosyl-L-methionine-dependent methyltransferases"/>
    <property type="match status" value="1"/>
</dbReference>
<evidence type="ECO:0000256" key="1">
    <source>
        <dbReference type="ARBA" id="ARBA00022603"/>
    </source>
</evidence>
<sequence length="297" mass="32419">MVAWYNDTDPYAAQWLQNLIDAGHIAPGVVDTRDIRDISPNDLTQYTQLHFFAGIGGWSLALRAAGWTDNRPVWTGSCPCQPFSNSGQQKAFDDDRHLWPVWFELIKALKPATLFGEQVAAKAALDWFDLVSADLEGAGYAVGATDLCAAGLAAPHIRQRLWFGATRRMADANGAFGDSELSDAAAILQATESAPADQPARPGDDVGLGDAHGTRSQGRPRKPRADQRALGTSGLDRCPWREPEWIWCRDGRWRSVEPGLRPLAHGVSNRVGRLRAYGNAIVPQVAASFIEAFEESL</sequence>
<dbReference type="RefSeq" id="WP_271434117.1">
    <property type="nucleotide sequence ID" value="NZ_JAQIOY010000012.1"/>
</dbReference>
<dbReference type="Pfam" id="PF00145">
    <property type="entry name" value="DNA_methylase"/>
    <property type="match status" value="1"/>
</dbReference>
<dbReference type="GO" id="GO:0032259">
    <property type="term" value="P:methylation"/>
    <property type="evidence" value="ECO:0007669"/>
    <property type="project" value="UniProtKB-KW"/>
</dbReference>
<keyword evidence="1 6" id="KW-0489">Methyltransferase</keyword>
<evidence type="ECO:0000256" key="2">
    <source>
        <dbReference type="ARBA" id="ARBA00022679"/>
    </source>
</evidence>
<evidence type="ECO:0000256" key="3">
    <source>
        <dbReference type="ARBA" id="ARBA00022747"/>
    </source>
</evidence>
<evidence type="ECO:0000313" key="6">
    <source>
        <dbReference type="EMBL" id="MDA7426762.1"/>
    </source>
</evidence>
<feature type="region of interest" description="Disordered" evidence="5">
    <location>
        <begin position="192"/>
        <end position="233"/>
    </location>
</feature>
<evidence type="ECO:0000313" key="7">
    <source>
        <dbReference type="Proteomes" id="UP001210720"/>
    </source>
</evidence>
<dbReference type="GO" id="GO:0008168">
    <property type="term" value="F:methyltransferase activity"/>
    <property type="evidence" value="ECO:0007669"/>
    <property type="project" value="UniProtKB-KW"/>
</dbReference>
<keyword evidence="2" id="KW-0808">Transferase</keyword>
<keyword evidence="3" id="KW-0680">Restriction system</keyword>
<dbReference type="Proteomes" id="UP001210720">
    <property type="component" value="Unassembled WGS sequence"/>
</dbReference>
<organism evidence="6 7">
    <name type="scientific">Thalassococcus lentus</name>
    <dbReference type="NCBI Taxonomy" id="1210524"/>
    <lineage>
        <taxon>Bacteria</taxon>
        <taxon>Pseudomonadati</taxon>
        <taxon>Pseudomonadota</taxon>
        <taxon>Alphaproteobacteria</taxon>
        <taxon>Rhodobacterales</taxon>
        <taxon>Roseobacteraceae</taxon>
        <taxon>Thalassococcus</taxon>
    </lineage>
</organism>
<name>A0ABT4XY04_9RHOB</name>
<dbReference type="EMBL" id="JAQIOY010000012">
    <property type="protein sequence ID" value="MDA7426762.1"/>
    <property type="molecule type" value="Genomic_DNA"/>
</dbReference>